<evidence type="ECO:0000259" key="5">
    <source>
        <dbReference type="PROSITE" id="PS50043"/>
    </source>
</evidence>
<evidence type="ECO:0000256" key="3">
    <source>
        <dbReference type="ARBA" id="ARBA00023163"/>
    </source>
</evidence>
<dbReference type="CDD" id="cd06170">
    <property type="entry name" value="LuxR_C_like"/>
    <property type="match status" value="1"/>
</dbReference>
<evidence type="ECO:0000256" key="4">
    <source>
        <dbReference type="SAM" id="MobiDB-lite"/>
    </source>
</evidence>
<comment type="caution">
    <text evidence="6">The sequence shown here is derived from an EMBL/GenBank/DDBJ whole genome shotgun (WGS) entry which is preliminary data.</text>
</comment>
<evidence type="ECO:0000313" key="6">
    <source>
        <dbReference type="EMBL" id="MCC3297244.1"/>
    </source>
</evidence>
<name>A0A9X1MEE4_9MICC</name>
<dbReference type="Gene3D" id="1.10.10.10">
    <property type="entry name" value="Winged helix-like DNA-binding domain superfamily/Winged helix DNA-binding domain"/>
    <property type="match status" value="1"/>
</dbReference>
<dbReference type="PROSITE" id="PS50043">
    <property type="entry name" value="HTH_LUXR_2"/>
    <property type="match status" value="1"/>
</dbReference>
<dbReference type="SUPFAM" id="SSF46894">
    <property type="entry name" value="C-terminal effector domain of the bipartite response regulators"/>
    <property type="match status" value="1"/>
</dbReference>
<dbReference type="GO" id="GO:0006355">
    <property type="term" value="P:regulation of DNA-templated transcription"/>
    <property type="evidence" value="ECO:0007669"/>
    <property type="project" value="InterPro"/>
</dbReference>
<dbReference type="SMART" id="SM00421">
    <property type="entry name" value="HTH_LUXR"/>
    <property type="match status" value="1"/>
</dbReference>
<dbReference type="AlphaFoldDB" id="A0A9X1MEE4"/>
<dbReference type="InterPro" id="IPR036388">
    <property type="entry name" value="WH-like_DNA-bd_sf"/>
</dbReference>
<dbReference type="InterPro" id="IPR049945">
    <property type="entry name" value="AAA_22"/>
</dbReference>
<gene>
    <name evidence="6" type="ORF">LJ757_05410</name>
</gene>
<reference evidence="6" key="1">
    <citation type="submission" date="2021-10" db="EMBL/GenBank/DDBJ databases">
        <title>Novel species in genus Arthrobacter.</title>
        <authorList>
            <person name="Liu Y."/>
        </authorList>
    </citation>
    <scope>NUCLEOTIDE SEQUENCE</scope>
    <source>
        <strain evidence="6">Zg-Y453</strain>
    </source>
</reference>
<dbReference type="EMBL" id="JAJFZV010000004">
    <property type="protein sequence ID" value="MCC3297244.1"/>
    <property type="molecule type" value="Genomic_DNA"/>
</dbReference>
<accession>A0A9X1MEE4</accession>
<dbReference type="GO" id="GO:0016887">
    <property type="term" value="F:ATP hydrolysis activity"/>
    <property type="evidence" value="ECO:0007669"/>
    <property type="project" value="InterPro"/>
</dbReference>
<dbReference type="SMART" id="SM00382">
    <property type="entry name" value="AAA"/>
    <property type="match status" value="1"/>
</dbReference>
<dbReference type="PANTHER" id="PTHR44688:SF16">
    <property type="entry name" value="DNA-BINDING TRANSCRIPTIONAL ACTIVATOR DEVR_DOSR"/>
    <property type="match status" value="1"/>
</dbReference>
<dbReference type="RefSeq" id="WP_227895058.1">
    <property type="nucleotide sequence ID" value="NZ_CP099466.1"/>
</dbReference>
<dbReference type="PANTHER" id="PTHR44688">
    <property type="entry name" value="DNA-BINDING TRANSCRIPTIONAL ACTIVATOR DEVR_DOSR"/>
    <property type="match status" value="1"/>
</dbReference>
<dbReference type="SUPFAM" id="SSF52540">
    <property type="entry name" value="P-loop containing nucleoside triphosphate hydrolases"/>
    <property type="match status" value="1"/>
</dbReference>
<keyword evidence="2" id="KW-0238">DNA-binding</keyword>
<evidence type="ECO:0000313" key="7">
    <source>
        <dbReference type="Proteomes" id="UP001139158"/>
    </source>
</evidence>
<sequence>MRVAPPAQLNPGRASGSTQASLIGRTEALRATRTSLEGNGGAVIVGPEGIGKTALANYVAGAAGRQFHVVHIRGSKVAARTDYGALNWLLSELPETALSNPVQVLRALKVHLHERSQGRRVLLVVDNAHELDALSQTVTVQLLRQSDAALLATTPDLLLCGEELVRLWSDGKVRRIDLGPLDISDAQALMERITHGRPSALAVQTVWSQAKGNPLFTSLLCRDQIAAGRIQERGGTWTLTGPLTFSGEMSDWMESWYREIPLPQRTVVELVSLCPGIPMGTLLKVVDAEPVDALEERGILKVENGESAVYLRDPLYARLVAGLIPVGRSFDLWQEILQTNPDLWACADTAVRAFAEWSCESGEGVDADVALRACAAANDAGDAEAVLKISAAVPTLATDPLLRLERARALRATQRLRAAERELHAVLAVGSAATQVPAYLELATLARSLPEPRIHTDEALERAGVSAESVSAPNRSVLRNEVVAARAALAALDADLTAVPGELAALCRDRSASESVRLRARASRCQLLALGGLSREASEEATALWHSLENAGKLPHSVEAQVLGGITSTYVMCSELSKGLELLSNASRRCLDSFPGGWSELPYGIINALGGRADTALEFLLPALRQLQVSDPQDDLPMAYAAVAYCYAARQEWDAMADYLAASPDFRTRPPAQIAAVTRFFQAAAVLARRADADAAAALTAQGRRAVEQGNYPEAVLCLAAAALAGDDQAATALEAAAAKADGPAAQMWRALGTGLLQGSPKIQLDAAEALLGTGLIDLGYKTALRAREAAESLNNRNLTRRARMAANESFRLLSDANSISRRLDELSEFERDLAVRAAHGESSSALGSALHLSPRTVDWHLGRIFQKLHVSGRAELRQLLGDADSGLAGKQDTLYK</sequence>
<evidence type="ECO:0000256" key="1">
    <source>
        <dbReference type="ARBA" id="ARBA00023015"/>
    </source>
</evidence>
<dbReference type="InterPro" id="IPR000792">
    <property type="entry name" value="Tscrpt_reg_LuxR_C"/>
</dbReference>
<keyword evidence="7" id="KW-1185">Reference proteome</keyword>
<dbReference type="InterPro" id="IPR003593">
    <property type="entry name" value="AAA+_ATPase"/>
</dbReference>
<feature type="region of interest" description="Disordered" evidence="4">
    <location>
        <begin position="1"/>
        <end position="20"/>
    </location>
</feature>
<evidence type="ECO:0000256" key="2">
    <source>
        <dbReference type="ARBA" id="ARBA00023125"/>
    </source>
</evidence>
<dbReference type="Gene3D" id="3.40.50.300">
    <property type="entry name" value="P-loop containing nucleotide triphosphate hydrolases"/>
    <property type="match status" value="1"/>
</dbReference>
<dbReference type="Proteomes" id="UP001139158">
    <property type="component" value="Unassembled WGS sequence"/>
</dbReference>
<organism evidence="6 7">
    <name type="scientific">Arthrobacter caoxuetaonis</name>
    <dbReference type="NCBI Taxonomy" id="2886935"/>
    <lineage>
        <taxon>Bacteria</taxon>
        <taxon>Bacillati</taxon>
        <taxon>Actinomycetota</taxon>
        <taxon>Actinomycetes</taxon>
        <taxon>Micrococcales</taxon>
        <taxon>Micrococcaceae</taxon>
        <taxon>Arthrobacter</taxon>
    </lineage>
</organism>
<keyword evidence="3" id="KW-0804">Transcription</keyword>
<dbReference type="GO" id="GO:0003677">
    <property type="term" value="F:DNA binding"/>
    <property type="evidence" value="ECO:0007669"/>
    <property type="project" value="UniProtKB-KW"/>
</dbReference>
<dbReference type="Pfam" id="PF13401">
    <property type="entry name" value="AAA_22"/>
    <property type="match status" value="1"/>
</dbReference>
<dbReference type="InterPro" id="IPR027417">
    <property type="entry name" value="P-loop_NTPase"/>
</dbReference>
<dbReference type="InterPro" id="IPR016032">
    <property type="entry name" value="Sig_transdc_resp-reg_C-effctor"/>
</dbReference>
<dbReference type="Pfam" id="PF00196">
    <property type="entry name" value="GerE"/>
    <property type="match status" value="1"/>
</dbReference>
<proteinExistence type="predicted"/>
<protein>
    <submittedName>
        <fullName evidence="6">AAA family ATPase</fullName>
    </submittedName>
</protein>
<keyword evidence="1" id="KW-0805">Transcription regulation</keyword>
<feature type="domain" description="HTH luxR-type" evidence="5">
    <location>
        <begin position="820"/>
        <end position="885"/>
    </location>
</feature>